<name>A0A2D2AUI9_9CAUL</name>
<dbReference type="Proteomes" id="UP000228945">
    <property type="component" value="Chromosome"/>
</dbReference>
<dbReference type="InterPro" id="IPR025737">
    <property type="entry name" value="FApF"/>
</dbReference>
<dbReference type="AlphaFoldDB" id="A0A2D2AUI9"/>
<gene>
    <name evidence="1" type="ORF">CSW64_04225</name>
</gene>
<organism evidence="1 2">
    <name type="scientific">Caulobacter mirabilis</name>
    <dbReference type="NCBI Taxonomy" id="69666"/>
    <lineage>
        <taxon>Bacteria</taxon>
        <taxon>Pseudomonadati</taxon>
        <taxon>Pseudomonadota</taxon>
        <taxon>Alphaproteobacteria</taxon>
        <taxon>Caulobacterales</taxon>
        <taxon>Caulobacteraceae</taxon>
        <taxon>Caulobacter</taxon>
    </lineage>
</organism>
<reference evidence="1 2" key="1">
    <citation type="submission" date="2017-10" db="EMBL/GenBank/DDBJ databases">
        <title>Genome sequence of Caulobacter mirabilis FWC38.</title>
        <authorList>
            <person name="Fiebig A."/>
            <person name="Crosson S."/>
        </authorList>
    </citation>
    <scope>NUCLEOTIDE SEQUENCE [LARGE SCALE GENOMIC DNA]</scope>
    <source>
        <strain evidence="1 2">FWC 38</strain>
    </source>
</reference>
<dbReference type="KEGG" id="cmb:CSW64_04225"/>
<dbReference type="Pfam" id="PF13557">
    <property type="entry name" value="Phenol_MetA_deg"/>
    <property type="match status" value="1"/>
</dbReference>
<evidence type="ECO:0000313" key="2">
    <source>
        <dbReference type="Proteomes" id="UP000228945"/>
    </source>
</evidence>
<sequence>MIPGRANPSLPLDATQSRARRWTHMDAWQRGLVLFACAAAGATGAQAQTTLSPSPAASPSRPLQFSFPKNTAAKPPLQLAPGASWDRPALAPESHKPLGVAWSGSTTDWDISAAVTFVEETRLNAADFQTGGLFETEAAIVRRFGDFRVGAVGYSARSAGETVGRGPMLGQARWRGSAAGPVVGYDATIAGKPATMSLRWYREIGTPGENGDTVSAALAFRF</sequence>
<accession>A0A2D2AUI9</accession>
<evidence type="ECO:0008006" key="3">
    <source>
        <dbReference type="Google" id="ProtNLM"/>
    </source>
</evidence>
<evidence type="ECO:0000313" key="1">
    <source>
        <dbReference type="EMBL" id="ATQ41674.1"/>
    </source>
</evidence>
<proteinExistence type="predicted"/>
<protein>
    <recommendedName>
        <fullName evidence="3">Autotransporter domain-containing protein</fullName>
    </recommendedName>
</protein>
<dbReference type="EMBL" id="CP024201">
    <property type="protein sequence ID" value="ATQ41674.1"/>
    <property type="molecule type" value="Genomic_DNA"/>
</dbReference>
<keyword evidence="2" id="KW-1185">Reference proteome</keyword>